<dbReference type="PROSITE" id="PS51318">
    <property type="entry name" value="TAT"/>
    <property type="match status" value="1"/>
</dbReference>
<dbReference type="SUPFAM" id="SSF56601">
    <property type="entry name" value="beta-lactamase/transpeptidase-like"/>
    <property type="match status" value="1"/>
</dbReference>
<sequence length="418" mass="45391">MLSRRNLLKAGAAAVPALTLGLQPGRAEADLLPSGTVPAQLAAFDKTLQKYMTERNITCGQLAVARKGKLLAARGYGTYRPNSTNPMVRLARVQPTSLFRIASLSKSITSAAILRLAQDGKVSLASPVTTLLGLSAAADPRLEKVTLWRLMQHTGGWDRNVSKDPLWLDATISASLDTPLPISHADIVRYVTAKPLDFDPGSKMAYSNYGYMLLGRIIEKVSGQSYESYVQSKLLAPLGISRMSLGESLRSEMSPSEVGYSSAYTNKSVVDDSGKVVPYPYGGFNMPNQDANGGWIASAVDMVKWGSVFDAAGPVLNATSLSRAFAKPEIGVSGDGWWYGCGWYVRTWGSGLNTWHTGSMPGTFTLLVRNAAGVSWCVQFNRREESGSPDFDVIDRLMWQAHDTVTSWPTTDLYPKYL</sequence>
<keyword evidence="3" id="KW-1185">Reference proteome</keyword>
<dbReference type="EMBL" id="JACIBV010000001">
    <property type="protein sequence ID" value="MBB3731960.1"/>
    <property type="molecule type" value="Genomic_DNA"/>
</dbReference>
<organism evidence="2 3">
    <name type="scientific">Nonomuraea dietziae</name>
    <dbReference type="NCBI Taxonomy" id="65515"/>
    <lineage>
        <taxon>Bacteria</taxon>
        <taxon>Bacillati</taxon>
        <taxon>Actinomycetota</taxon>
        <taxon>Actinomycetes</taxon>
        <taxon>Streptosporangiales</taxon>
        <taxon>Streptosporangiaceae</taxon>
        <taxon>Nonomuraea</taxon>
    </lineage>
</organism>
<accession>A0A7W5VE21</accession>
<dbReference type="InterPro" id="IPR012338">
    <property type="entry name" value="Beta-lactam/transpept-like"/>
</dbReference>
<proteinExistence type="predicted"/>
<gene>
    <name evidence="2" type="ORF">FHR33_007820</name>
</gene>
<dbReference type="InterPro" id="IPR001466">
    <property type="entry name" value="Beta-lactam-related"/>
</dbReference>
<feature type="domain" description="Beta-lactamase-related" evidence="1">
    <location>
        <begin position="44"/>
        <end position="388"/>
    </location>
</feature>
<dbReference type="AlphaFoldDB" id="A0A7W5VE21"/>
<dbReference type="InterPro" id="IPR006311">
    <property type="entry name" value="TAT_signal"/>
</dbReference>
<protein>
    <submittedName>
        <fullName evidence="2">CubicO group peptidase (Beta-lactamase class C family)</fullName>
    </submittedName>
</protein>
<dbReference type="GeneID" id="95394017"/>
<reference evidence="2 3" key="1">
    <citation type="submission" date="2020-08" db="EMBL/GenBank/DDBJ databases">
        <title>Sequencing the genomes of 1000 actinobacteria strains.</title>
        <authorList>
            <person name="Klenk H.-P."/>
        </authorList>
    </citation>
    <scope>NUCLEOTIDE SEQUENCE [LARGE SCALE GENOMIC DNA]</scope>
    <source>
        <strain evidence="2 3">DSM 44320</strain>
    </source>
</reference>
<dbReference type="Proteomes" id="UP000579945">
    <property type="component" value="Unassembled WGS sequence"/>
</dbReference>
<evidence type="ECO:0000259" key="1">
    <source>
        <dbReference type="Pfam" id="PF00144"/>
    </source>
</evidence>
<dbReference type="PANTHER" id="PTHR46825">
    <property type="entry name" value="D-ALANYL-D-ALANINE-CARBOXYPEPTIDASE/ENDOPEPTIDASE AMPH"/>
    <property type="match status" value="1"/>
</dbReference>
<name>A0A7W5VE21_9ACTN</name>
<evidence type="ECO:0000313" key="2">
    <source>
        <dbReference type="EMBL" id="MBB3731960.1"/>
    </source>
</evidence>
<evidence type="ECO:0000313" key="3">
    <source>
        <dbReference type="Proteomes" id="UP000579945"/>
    </source>
</evidence>
<dbReference type="NCBIfam" id="TIGR01409">
    <property type="entry name" value="TAT_signal_seq"/>
    <property type="match status" value="1"/>
</dbReference>
<dbReference type="RefSeq" id="WP_312895911.1">
    <property type="nucleotide sequence ID" value="NZ_JACIBV010000001.1"/>
</dbReference>
<dbReference type="PANTHER" id="PTHR46825:SF9">
    <property type="entry name" value="BETA-LACTAMASE-RELATED DOMAIN-CONTAINING PROTEIN"/>
    <property type="match status" value="1"/>
</dbReference>
<dbReference type="InterPro" id="IPR019546">
    <property type="entry name" value="TAT_signal_bac_arc"/>
</dbReference>
<dbReference type="InterPro" id="IPR050491">
    <property type="entry name" value="AmpC-like"/>
</dbReference>
<dbReference type="Gene3D" id="3.40.710.10">
    <property type="entry name" value="DD-peptidase/beta-lactamase superfamily"/>
    <property type="match status" value="1"/>
</dbReference>
<comment type="caution">
    <text evidence="2">The sequence shown here is derived from an EMBL/GenBank/DDBJ whole genome shotgun (WGS) entry which is preliminary data.</text>
</comment>
<dbReference type="Pfam" id="PF00144">
    <property type="entry name" value="Beta-lactamase"/>
    <property type="match status" value="1"/>
</dbReference>